<evidence type="ECO:0000259" key="7">
    <source>
        <dbReference type="PROSITE" id="PS50842"/>
    </source>
</evidence>
<evidence type="ECO:0000256" key="3">
    <source>
        <dbReference type="ARBA" id="ARBA00022525"/>
    </source>
</evidence>
<feature type="chain" id="PRO_5039748601" description="Expansin" evidence="6">
    <location>
        <begin position="24"/>
        <end position="339"/>
    </location>
</feature>
<dbReference type="Gene3D" id="2.60.40.760">
    <property type="entry name" value="Expansin, cellulose-binding-like domain"/>
    <property type="match status" value="1"/>
</dbReference>
<reference evidence="9" key="1">
    <citation type="submission" date="2022-05" db="EMBL/GenBank/DDBJ databases">
        <title>The Musa troglodytarum L. genome provides insights into the mechanism of non-climacteric behaviour and enrichment of carotenoids.</title>
        <authorList>
            <person name="Wang J."/>
        </authorList>
    </citation>
    <scope>NUCLEOTIDE SEQUENCE</scope>
    <source>
        <tissue evidence="9">Leaf</tissue>
    </source>
</reference>
<dbReference type="AlphaFoldDB" id="A0A9E7FT51"/>
<evidence type="ECO:0000256" key="4">
    <source>
        <dbReference type="ARBA" id="ARBA00022729"/>
    </source>
</evidence>
<dbReference type="SUPFAM" id="SSF50685">
    <property type="entry name" value="Barwin-like endoglucanases"/>
    <property type="match status" value="1"/>
</dbReference>
<dbReference type="InterPro" id="IPR036749">
    <property type="entry name" value="Expansin_CBD_sf"/>
</dbReference>
<dbReference type="InterPro" id="IPR007112">
    <property type="entry name" value="Expansin/allergen_DPBB_dom"/>
</dbReference>
<dbReference type="PROSITE" id="PS50842">
    <property type="entry name" value="EXPANSIN_EG45"/>
    <property type="match status" value="1"/>
</dbReference>
<comment type="similarity">
    <text evidence="1 6">Belongs to the expansin family. Expansin A subfamily.</text>
</comment>
<dbReference type="InterPro" id="IPR007117">
    <property type="entry name" value="Expansin_CBD"/>
</dbReference>
<accession>A0A9E7FT51</accession>
<dbReference type="InterPro" id="IPR036908">
    <property type="entry name" value="RlpA-like_sf"/>
</dbReference>
<keyword evidence="10" id="KW-1185">Reference proteome</keyword>
<keyword evidence="2 6" id="KW-0134">Cell wall</keyword>
<evidence type="ECO:0000256" key="2">
    <source>
        <dbReference type="ARBA" id="ARBA00022512"/>
    </source>
</evidence>
<feature type="domain" description="Expansin-like CBD" evidence="8">
    <location>
        <begin position="179"/>
        <end position="259"/>
    </location>
</feature>
<dbReference type="SUPFAM" id="SSF49590">
    <property type="entry name" value="PHL pollen allergen"/>
    <property type="match status" value="1"/>
</dbReference>
<dbReference type="PRINTS" id="PR01225">
    <property type="entry name" value="EXPANSNFAMLY"/>
</dbReference>
<feature type="domain" description="Expansin-like EG45" evidence="7">
    <location>
        <begin position="56"/>
        <end position="169"/>
    </location>
</feature>
<dbReference type="PANTHER" id="PTHR31867">
    <property type="entry name" value="EXPANSIN-A15"/>
    <property type="match status" value="1"/>
</dbReference>
<keyword evidence="5" id="KW-0472">Membrane</keyword>
<organism evidence="9 10">
    <name type="scientific">Musa troglodytarum</name>
    <name type="common">fe'i banana</name>
    <dbReference type="NCBI Taxonomy" id="320322"/>
    <lineage>
        <taxon>Eukaryota</taxon>
        <taxon>Viridiplantae</taxon>
        <taxon>Streptophyta</taxon>
        <taxon>Embryophyta</taxon>
        <taxon>Tracheophyta</taxon>
        <taxon>Spermatophyta</taxon>
        <taxon>Magnoliopsida</taxon>
        <taxon>Liliopsida</taxon>
        <taxon>Zingiberales</taxon>
        <taxon>Musaceae</taxon>
        <taxon>Musa</taxon>
    </lineage>
</organism>
<dbReference type="GO" id="GO:0016020">
    <property type="term" value="C:membrane"/>
    <property type="evidence" value="ECO:0007669"/>
    <property type="project" value="UniProtKB-SubCell"/>
</dbReference>
<comment type="subcellular location">
    <subcellularLocation>
        <location evidence="6">Secreted</location>
        <location evidence="6">Cell wall</location>
    </subcellularLocation>
    <subcellularLocation>
        <location evidence="6">Membrane</location>
        <topology evidence="6">Peripheral membrane protein</topology>
    </subcellularLocation>
</comment>
<sequence length="339" mass="37262">MASLLWPCSLVFFLVATATVSSALSLPIPSLRFQPGPWRYAHATFYGDKSASETMSGACGYGNLFSTGYGTATAALSSTLFNDGFACGTCYQIRCRGSPHCYGSFPIITVTGTNLCPPNWAQPSDNGGWCNPPRRHFDLSKPAFMQIAYWRAGIVPVMYRRVPCVRKGGIRFLLQGNEYWLLAFVMNVGGEGDVGSMWVKGSNTDWMRMSRNWGASFQAFSRLGGQSLSFKITSYTTRKTIIATDVAPSTWYLGMTYEADINFAGFSTTQENITIAPNWSFFFYSLVPDDPSKDLGSEFSDKLGSKTTVPLLMTQCRPILLRSHGPPTHSTTQTGLILL</sequence>
<dbReference type="InterPro" id="IPR009009">
    <property type="entry name" value="RlpA-like_DPBB"/>
</dbReference>
<dbReference type="Proteomes" id="UP001055439">
    <property type="component" value="Chromosome 5"/>
</dbReference>
<evidence type="ECO:0000313" key="10">
    <source>
        <dbReference type="Proteomes" id="UP001055439"/>
    </source>
</evidence>
<dbReference type="Gene3D" id="2.40.40.10">
    <property type="entry name" value="RlpA-like domain"/>
    <property type="match status" value="1"/>
</dbReference>
<dbReference type="EMBL" id="CP097507">
    <property type="protein sequence ID" value="URE01500.1"/>
    <property type="molecule type" value="Genomic_DNA"/>
</dbReference>
<dbReference type="SMART" id="SM00837">
    <property type="entry name" value="DPBB_1"/>
    <property type="match status" value="1"/>
</dbReference>
<proteinExistence type="inferred from homology"/>
<dbReference type="CDD" id="cd22274">
    <property type="entry name" value="DPBB_EXPA_N"/>
    <property type="match status" value="1"/>
</dbReference>
<keyword evidence="4 6" id="KW-0732">Signal</keyword>
<evidence type="ECO:0000313" key="9">
    <source>
        <dbReference type="EMBL" id="URE01500.1"/>
    </source>
</evidence>
<dbReference type="OrthoDB" id="5823761at2759"/>
<dbReference type="InterPro" id="IPR002963">
    <property type="entry name" value="Expansin"/>
</dbReference>
<evidence type="ECO:0000259" key="8">
    <source>
        <dbReference type="PROSITE" id="PS50843"/>
    </source>
</evidence>
<comment type="function">
    <text evidence="6">Causes loosening and extension of plant cell walls by disrupting non-covalent bonding between cellulose microfibrils and matrix glucans. No enzymatic activity has been found.</text>
</comment>
<evidence type="ECO:0000256" key="5">
    <source>
        <dbReference type="ARBA" id="ARBA00023136"/>
    </source>
</evidence>
<dbReference type="GO" id="GO:0009664">
    <property type="term" value="P:plant-type cell wall organization"/>
    <property type="evidence" value="ECO:0007669"/>
    <property type="project" value="InterPro"/>
</dbReference>
<dbReference type="InterPro" id="IPR007118">
    <property type="entry name" value="Expan_Lol_pI"/>
</dbReference>
<dbReference type="Pfam" id="PF03330">
    <property type="entry name" value="DPBB_1"/>
    <property type="match status" value="1"/>
</dbReference>
<evidence type="ECO:0000256" key="1">
    <source>
        <dbReference type="ARBA" id="ARBA00005392"/>
    </source>
</evidence>
<keyword evidence="3 6" id="KW-0964">Secreted</keyword>
<keyword evidence="6" id="KW-0961">Cell wall biogenesis/degradation</keyword>
<protein>
    <recommendedName>
        <fullName evidence="6">Expansin</fullName>
    </recommendedName>
</protein>
<dbReference type="Pfam" id="PF01357">
    <property type="entry name" value="Expansin_C"/>
    <property type="match status" value="1"/>
</dbReference>
<gene>
    <name evidence="9" type="ORF">MUK42_19927</name>
</gene>
<feature type="signal peptide" evidence="6">
    <location>
        <begin position="1"/>
        <end position="23"/>
    </location>
</feature>
<dbReference type="GO" id="GO:0005576">
    <property type="term" value="C:extracellular region"/>
    <property type="evidence" value="ECO:0007669"/>
    <property type="project" value="InterPro"/>
</dbReference>
<dbReference type="PROSITE" id="PS50843">
    <property type="entry name" value="EXPANSIN_CBD"/>
    <property type="match status" value="1"/>
</dbReference>
<dbReference type="PRINTS" id="PR01226">
    <property type="entry name" value="EXPANSIN"/>
</dbReference>
<evidence type="ECO:0000256" key="6">
    <source>
        <dbReference type="RuleBase" id="RU365023"/>
    </source>
</evidence>
<name>A0A9E7FT51_9LILI</name>